<dbReference type="BioCyc" id="RSPH349102:G1G8M-2987-MONOMER"/>
<dbReference type="EMBL" id="CP000661">
    <property type="protein sequence ID" value="ABP71778.1"/>
    <property type="molecule type" value="Genomic_DNA"/>
</dbReference>
<dbReference type="KEGG" id="rsq:Rsph17025_2892"/>
<dbReference type="AlphaFoldDB" id="A4WWL4"/>
<gene>
    <name evidence="1" type="ordered locus">Rsph17025_2892</name>
</gene>
<dbReference type="HOGENOM" id="CLU_2059616_0_0_5"/>
<proteinExistence type="predicted"/>
<name>A4WWL4_CERS5</name>
<accession>A4WWL4</accession>
<organism evidence="1">
    <name type="scientific">Cereibacter sphaeroides (strain ATCC 17025 / ATH 2.4.3)</name>
    <name type="common">Rhodobacter sphaeroides</name>
    <dbReference type="NCBI Taxonomy" id="349102"/>
    <lineage>
        <taxon>Bacteria</taxon>
        <taxon>Pseudomonadati</taxon>
        <taxon>Pseudomonadota</taxon>
        <taxon>Alphaproteobacteria</taxon>
        <taxon>Rhodobacterales</taxon>
        <taxon>Paracoccaceae</taxon>
        <taxon>Cereibacter</taxon>
    </lineage>
</organism>
<sequence>MIAAEDPLQDSVTSAARVPTDVRLIGSVRVMTCEASPIGPQPPPAAGVMLHLSRDPRRPFASNVVLLVDEAGDAVAEIPSLPVRVLAALLDNGCQSLALVEKSGPRLSVGIHLAAPF</sequence>
<reference evidence="1" key="1">
    <citation type="submission" date="2007-04" db="EMBL/GenBank/DDBJ databases">
        <title>Complete sequence of chromosome of Rhodobacter sphaeroides ATCC 17025.</title>
        <authorList>
            <consortium name="US DOE Joint Genome Institute"/>
            <person name="Copeland A."/>
            <person name="Lucas S."/>
            <person name="Lapidus A."/>
            <person name="Barry K."/>
            <person name="Detter J.C."/>
            <person name="Glavina del Rio T."/>
            <person name="Hammon N."/>
            <person name="Israni S."/>
            <person name="Dalin E."/>
            <person name="Tice H."/>
            <person name="Pitluck S."/>
            <person name="Chertkov O."/>
            <person name="Brettin T."/>
            <person name="Bruce D."/>
            <person name="Han C."/>
            <person name="Schmutz J."/>
            <person name="Larimer F."/>
            <person name="Land M."/>
            <person name="Hauser L."/>
            <person name="Kyrpides N."/>
            <person name="Kim E."/>
            <person name="Richardson P."/>
            <person name="Mackenzie C."/>
            <person name="Choudhary M."/>
            <person name="Donohue T.J."/>
            <person name="Kaplan S."/>
        </authorList>
    </citation>
    <scope>NUCLEOTIDE SEQUENCE [LARGE SCALE GENOMIC DNA]</scope>
    <source>
        <strain evidence="1">ATCC 17025</strain>
    </source>
</reference>
<evidence type="ECO:0000313" key="1">
    <source>
        <dbReference type="EMBL" id="ABP71778.1"/>
    </source>
</evidence>
<protein>
    <submittedName>
        <fullName evidence="1">Uncharacterized protein</fullName>
    </submittedName>
</protein>